<evidence type="ECO:0000313" key="1">
    <source>
        <dbReference type="EMBL" id="CAB4195088.1"/>
    </source>
</evidence>
<reference evidence="1" key="1">
    <citation type="submission" date="2020-05" db="EMBL/GenBank/DDBJ databases">
        <authorList>
            <person name="Chiriac C."/>
            <person name="Salcher M."/>
            <person name="Ghai R."/>
            <person name="Kavagutti S V."/>
        </authorList>
    </citation>
    <scope>NUCLEOTIDE SEQUENCE</scope>
</reference>
<protein>
    <submittedName>
        <fullName evidence="1">Uncharacterized protein</fullName>
    </submittedName>
</protein>
<dbReference type="EMBL" id="LR797224">
    <property type="protein sequence ID" value="CAB4195088.1"/>
    <property type="molecule type" value="Genomic_DNA"/>
</dbReference>
<name>A0A6J5RN39_9CAUD</name>
<organism evidence="1">
    <name type="scientific">uncultured Caudovirales phage</name>
    <dbReference type="NCBI Taxonomy" id="2100421"/>
    <lineage>
        <taxon>Viruses</taxon>
        <taxon>Duplodnaviria</taxon>
        <taxon>Heunggongvirae</taxon>
        <taxon>Uroviricota</taxon>
        <taxon>Caudoviricetes</taxon>
        <taxon>Peduoviridae</taxon>
        <taxon>Maltschvirus</taxon>
        <taxon>Maltschvirus maltsch</taxon>
    </lineage>
</organism>
<sequence>MIYTVLVKFKYGYITVESVGTGGNDKRKTFNLDLSAYEEYTSAVAAANAVLTTLGQTHESISVSVEPASSADWPGDGYSIGDAVRTYGIDGTLDTYKCVGINSVVDQNGYISHTPTFNNQAEEYLQRVTRWLAQISQGTLSGRLTAASPTSDTLTTVPTGALTVPTIPNFNYSGELTPGVSAYWVCDDWIALTKMSATLTAPATAGQVYWTYQVIKGGVQTSTWGGTMAAGVTEIGGTVFSIVEPGDIVYQALWQVGSGSADPERVTDAENLNIQYTGAHLFLYGGPEQPAPA</sequence>
<proteinExistence type="predicted"/>
<gene>
    <name evidence="1" type="ORF">UFOVP1279_34</name>
</gene>
<accession>A0A6J5RN39</accession>